<accession>A0AAD8SXJ5</accession>
<dbReference type="Proteomes" id="UP001231189">
    <property type="component" value="Unassembled WGS sequence"/>
</dbReference>
<feature type="chain" id="PRO_5042045521" evidence="1">
    <location>
        <begin position="19"/>
        <end position="157"/>
    </location>
</feature>
<reference evidence="2" key="1">
    <citation type="submission" date="2023-07" db="EMBL/GenBank/DDBJ databases">
        <title>A chromosome-level genome assembly of Lolium multiflorum.</title>
        <authorList>
            <person name="Chen Y."/>
            <person name="Copetti D."/>
            <person name="Kolliker R."/>
            <person name="Studer B."/>
        </authorList>
    </citation>
    <scope>NUCLEOTIDE SEQUENCE</scope>
    <source>
        <strain evidence="2">02402/16</strain>
        <tissue evidence="2">Leaf</tissue>
    </source>
</reference>
<keyword evidence="3" id="KW-1185">Reference proteome</keyword>
<dbReference type="InterPro" id="IPR013785">
    <property type="entry name" value="Aldolase_TIM"/>
</dbReference>
<evidence type="ECO:0000313" key="2">
    <source>
        <dbReference type="EMBL" id="KAK1666208.1"/>
    </source>
</evidence>
<comment type="caution">
    <text evidence="2">The sequence shown here is derived from an EMBL/GenBank/DDBJ whole genome shotgun (WGS) entry which is preliminary data.</text>
</comment>
<sequence>MLVLWFITKFSFFSSVSNRYCELTMIYSSRGTEMLKNVSEFKKLPKMVYDYYTSGTEDKWTLRENWFRPFVSVDVSSIDMVLEQCSRGEIYQSHYCKRSCICRNHKLACTLRLLLKIDHDNHDHEDIPPGISLTWASVCDVETHYIALQRSKVLMLL</sequence>
<dbReference type="Gene3D" id="3.20.20.70">
    <property type="entry name" value="Aldolase class I"/>
    <property type="match status" value="1"/>
</dbReference>
<gene>
    <name evidence="2" type="ORF">QYE76_054367</name>
</gene>
<dbReference type="EMBL" id="JAUUTY010000003">
    <property type="protein sequence ID" value="KAK1666208.1"/>
    <property type="molecule type" value="Genomic_DNA"/>
</dbReference>
<evidence type="ECO:0000313" key="3">
    <source>
        <dbReference type="Proteomes" id="UP001231189"/>
    </source>
</evidence>
<organism evidence="2 3">
    <name type="scientific">Lolium multiflorum</name>
    <name type="common">Italian ryegrass</name>
    <name type="synonym">Lolium perenne subsp. multiflorum</name>
    <dbReference type="NCBI Taxonomy" id="4521"/>
    <lineage>
        <taxon>Eukaryota</taxon>
        <taxon>Viridiplantae</taxon>
        <taxon>Streptophyta</taxon>
        <taxon>Embryophyta</taxon>
        <taxon>Tracheophyta</taxon>
        <taxon>Spermatophyta</taxon>
        <taxon>Magnoliopsida</taxon>
        <taxon>Liliopsida</taxon>
        <taxon>Poales</taxon>
        <taxon>Poaceae</taxon>
        <taxon>BOP clade</taxon>
        <taxon>Pooideae</taxon>
        <taxon>Poodae</taxon>
        <taxon>Poeae</taxon>
        <taxon>Poeae Chloroplast Group 2 (Poeae type)</taxon>
        <taxon>Loliodinae</taxon>
        <taxon>Loliinae</taxon>
        <taxon>Lolium</taxon>
    </lineage>
</organism>
<evidence type="ECO:0000256" key="1">
    <source>
        <dbReference type="SAM" id="SignalP"/>
    </source>
</evidence>
<feature type="signal peptide" evidence="1">
    <location>
        <begin position="1"/>
        <end position="18"/>
    </location>
</feature>
<protein>
    <submittedName>
        <fullName evidence="2">Uncharacterized protein</fullName>
    </submittedName>
</protein>
<proteinExistence type="predicted"/>
<name>A0AAD8SXJ5_LOLMU</name>
<keyword evidence="1" id="KW-0732">Signal</keyword>
<dbReference type="AlphaFoldDB" id="A0AAD8SXJ5"/>